<dbReference type="AlphaFoldDB" id="A0A4Q8LHH5"/>
<dbReference type="PANTHER" id="PTHR37314:SF4">
    <property type="entry name" value="UPF0700 TRANSMEMBRANE PROTEIN YOAK"/>
    <property type="match status" value="1"/>
</dbReference>
<evidence type="ECO:0000256" key="1">
    <source>
        <dbReference type="SAM" id="Phobius"/>
    </source>
</evidence>
<comment type="caution">
    <text evidence="2">The sequence shown here is derived from an EMBL/GenBank/DDBJ whole genome shotgun (WGS) entry which is preliminary data.</text>
</comment>
<keyword evidence="1" id="KW-0472">Membrane</keyword>
<dbReference type="RefSeq" id="WP_130550017.1">
    <property type="nucleotide sequence ID" value="NZ_SHMC01000001.1"/>
</dbReference>
<feature type="transmembrane region" description="Helical" evidence="1">
    <location>
        <begin position="58"/>
        <end position="78"/>
    </location>
</feature>
<organism evidence="2 3">
    <name type="scientific">Pseudoxanthomonas winnipegensis</name>
    <dbReference type="NCBI Taxonomy" id="2480810"/>
    <lineage>
        <taxon>Bacteria</taxon>
        <taxon>Pseudomonadati</taxon>
        <taxon>Pseudomonadota</taxon>
        <taxon>Gammaproteobacteria</taxon>
        <taxon>Lysobacterales</taxon>
        <taxon>Lysobacteraceae</taxon>
        <taxon>Pseudoxanthomonas</taxon>
    </lineage>
</organism>
<gene>
    <name evidence="2" type="ORF">EA660_02540</name>
</gene>
<sequence length="228" mass="23744">MISKLPRWVWSGAWVMAFTAGIVNVVALLGFGHQGVSHMTGITSEMGARAASLDLPGVAQLAGGAFFFVAGSALSGALIGDVALQLGRRYGLVLVLEACLLLASVPLMTRVSVWGLWLAACACGLQNAMATTYSGAVVRTTHVSGMFTDLGLAIGHGLRRMPLPWRRLSLCVTVISGFLVGGLAGALGFHRWSYTVLIAPALICLALAGVYAVYARRVVAGASAEERA</sequence>
<feature type="transmembrane region" description="Helical" evidence="1">
    <location>
        <begin position="194"/>
        <end position="214"/>
    </location>
</feature>
<reference evidence="2 3" key="1">
    <citation type="submission" date="2019-02" db="EMBL/GenBank/DDBJ databases">
        <title>WGS of Pseudoxanthomonas species novum from clinical isolates.</title>
        <authorList>
            <person name="Bernier A.-M."/>
            <person name="Bernard K."/>
            <person name="Vachon A."/>
        </authorList>
    </citation>
    <scope>NUCLEOTIDE SEQUENCE [LARGE SCALE GENOMIC DNA]</scope>
    <source>
        <strain evidence="2 3">NML171200</strain>
    </source>
</reference>
<feature type="transmembrane region" description="Helical" evidence="1">
    <location>
        <begin position="90"/>
        <end position="108"/>
    </location>
</feature>
<evidence type="ECO:0000313" key="3">
    <source>
        <dbReference type="Proteomes" id="UP000292627"/>
    </source>
</evidence>
<dbReference type="Pfam" id="PF06912">
    <property type="entry name" value="DUF1275"/>
    <property type="match status" value="1"/>
</dbReference>
<keyword evidence="1" id="KW-0812">Transmembrane</keyword>
<dbReference type="EMBL" id="SHMC01000001">
    <property type="protein sequence ID" value="TAA28483.1"/>
    <property type="molecule type" value="Genomic_DNA"/>
</dbReference>
<evidence type="ECO:0000313" key="2">
    <source>
        <dbReference type="EMBL" id="TAA28483.1"/>
    </source>
</evidence>
<dbReference type="InterPro" id="IPR010699">
    <property type="entry name" value="DUF1275"/>
</dbReference>
<feature type="transmembrane region" description="Helical" evidence="1">
    <location>
        <begin position="114"/>
        <end position="138"/>
    </location>
</feature>
<name>A0A4Q8LHH5_9GAMM</name>
<dbReference type="OrthoDB" id="270162at2"/>
<proteinExistence type="predicted"/>
<feature type="transmembrane region" description="Helical" evidence="1">
    <location>
        <begin position="168"/>
        <end position="188"/>
    </location>
</feature>
<feature type="transmembrane region" description="Helical" evidence="1">
    <location>
        <begin position="12"/>
        <end position="31"/>
    </location>
</feature>
<accession>A0A4Q8LHH5</accession>
<protein>
    <submittedName>
        <fullName evidence="2">DUF1275 domain-containing protein</fullName>
    </submittedName>
</protein>
<dbReference type="Proteomes" id="UP000292627">
    <property type="component" value="Unassembled WGS sequence"/>
</dbReference>
<keyword evidence="1" id="KW-1133">Transmembrane helix</keyword>
<dbReference type="PANTHER" id="PTHR37314">
    <property type="entry name" value="SLR0142 PROTEIN"/>
    <property type="match status" value="1"/>
</dbReference>